<dbReference type="InterPro" id="IPR009003">
    <property type="entry name" value="Peptidase_S1_PA"/>
</dbReference>
<protein>
    <recommendedName>
        <fullName evidence="3">Peptidase S1</fullName>
    </recommendedName>
</protein>
<evidence type="ECO:0000313" key="1">
    <source>
        <dbReference type="EMBL" id="EPZ15472.1"/>
    </source>
</evidence>
<dbReference type="Gene3D" id="2.40.10.10">
    <property type="entry name" value="Trypsin-like serine proteases"/>
    <property type="match status" value="2"/>
</dbReference>
<name>S9ZPK6_9RHOO</name>
<dbReference type="OrthoDB" id="212300at2"/>
<dbReference type="eggNOG" id="COG0265">
    <property type="taxonomic scope" value="Bacteria"/>
</dbReference>
<dbReference type="PATRIC" id="fig|1348657.5.peg.2028"/>
<dbReference type="SUPFAM" id="SSF50494">
    <property type="entry name" value="Trypsin-like serine proteases"/>
    <property type="match status" value="1"/>
</dbReference>
<dbReference type="PANTHER" id="PTHR43019">
    <property type="entry name" value="SERINE ENDOPROTEASE DEGS"/>
    <property type="match status" value="1"/>
</dbReference>
<evidence type="ECO:0008006" key="3">
    <source>
        <dbReference type="Google" id="ProtNLM"/>
    </source>
</evidence>
<dbReference type="AlphaFoldDB" id="S9ZPK6"/>
<dbReference type="RefSeq" id="WP_021249450.1">
    <property type="nucleotide sequence ID" value="NZ_ATJV01000056.1"/>
</dbReference>
<keyword evidence="2" id="KW-1185">Reference proteome</keyword>
<evidence type="ECO:0000313" key="2">
    <source>
        <dbReference type="Proteomes" id="UP000015455"/>
    </source>
</evidence>
<comment type="caution">
    <text evidence="1">The sequence shown here is derived from an EMBL/GenBank/DDBJ whole genome shotgun (WGS) entry which is preliminary data.</text>
</comment>
<proteinExistence type="predicted"/>
<sequence length="269" mass="28578">MNHQSPQQVQSSHRRRILHAACALGLTVGLSGLVRADLVGILPHIKPSIVAVGTYQRTRSPAFQFRGTGFVIGDGFLVATNAHVLPDTIASENREALVIVVPGGGEQGTVRAVSRVADERSRDLALLRLDGGPALPALALAARERVLEGQEIAFTGFPIGSVLGMTPVTHRGIVSAITPISIPQANARDLNPALIRSLSNDVFRVYQLDATAYPGNSGSPVFDPQTGEVIGVINMVFVKSTKESVLSDPSGISYAIPVEYLHKLLAQLR</sequence>
<dbReference type="PANTHER" id="PTHR43019:SF23">
    <property type="entry name" value="PROTEASE DO-LIKE 5, CHLOROPLASTIC"/>
    <property type="match status" value="1"/>
</dbReference>
<accession>S9ZPK6</accession>
<gene>
    <name evidence="1" type="ORF">M622_15780</name>
</gene>
<reference evidence="1 2" key="1">
    <citation type="submission" date="2013-06" db="EMBL/GenBank/DDBJ databases">
        <title>Draft genome sequence of Thauera terpenica.</title>
        <authorList>
            <person name="Liu B."/>
            <person name="Frostegard A.H."/>
            <person name="Shapleigh J.P."/>
        </authorList>
    </citation>
    <scope>NUCLEOTIDE SEQUENCE [LARGE SCALE GENOMIC DNA]</scope>
    <source>
        <strain evidence="1 2">58Eu</strain>
    </source>
</reference>
<organism evidence="1 2">
    <name type="scientific">Thauera terpenica 58Eu</name>
    <dbReference type="NCBI Taxonomy" id="1348657"/>
    <lineage>
        <taxon>Bacteria</taxon>
        <taxon>Pseudomonadati</taxon>
        <taxon>Pseudomonadota</taxon>
        <taxon>Betaproteobacteria</taxon>
        <taxon>Rhodocyclales</taxon>
        <taxon>Zoogloeaceae</taxon>
        <taxon>Thauera</taxon>
    </lineage>
</organism>
<dbReference type="Pfam" id="PF13365">
    <property type="entry name" value="Trypsin_2"/>
    <property type="match status" value="1"/>
</dbReference>
<dbReference type="Proteomes" id="UP000015455">
    <property type="component" value="Unassembled WGS sequence"/>
</dbReference>
<dbReference type="InterPro" id="IPR043504">
    <property type="entry name" value="Peptidase_S1_PA_chymotrypsin"/>
</dbReference>
<dbReference type="STRING" id="1348657.M622_15780"/>
<dbReference type="EMBL" id="ATJV01000056">
    <property type="protein sequence ID" value="EPZ15472.1"/>
    <property type="molecule type" value="Genomic_DNA"/>
</dbReference>